<dbReference type="EMBL" id="JXMU01000011">
    <property type="protein sequence ID" value="KPB01424.1"/>
    <property type="molecule type" value="Genomic_DNA"/>
</dbReference>
<dbReference type="AlphaFoldDB" id="A0A0N1J6G1"/>
<dbReference type="PANTHER" id="PTHR40265:SF1">
    <property type="entry name" value="GLYOXALASE-LIKE DOMAIN-CONTAINING PROTEIN"/>
    <property type="match status" value="1"/>
</dbReference>
<dbReference type="PANTHER" id="PTHR40265">
    <property type="entry name" value="BLL2707 PROTEIN"/>
    <property type="match status" value="1"/>
</dbReference>
<dbReference type="RefSeq" id="WP_053999070.1">
    <property type="nucleotide sequence ID" value="NZ_JXMU01000011.1"/>
</dbReference>
<dbReference type="Gene3D" id="3.10.180.10">
    <property type="entry name" value="2,3-Dihydroxybiphenyl 1,2-Dioxygenase, domain 1"/>
    <property type="match status" value="1"/>
</dbReference>
<keyword evidence="3" id="KW-1185">Reference proteome</keyword>
<proteinExistence type="predicted"/>
<evidence type="ECO:0000259" key="1">
    <source>
        <dbReference type="Pfam" id="PF13468"/>
    </source>
</evidence>
<evidence type="ECO:0000313" key="2">
    <source>
        <dbReference type="EMBL" id="KPB01424.1"/>
    </source>
</evidence>
<dbReference type="GO" id="GO:0016829">
    <property type="term" value="F:lyase activity"/>
    <property type="evidence" value="ECO:0007669"/>
    <property type="project" value="UniProtKB-KW"/>
</dbReference>
<protein>
    <submittedName>
        <fullName evidence="2">Lactoylglutathione lyase</fullName>
    </submittedName>
</protein>
<evidence type="ECO:0000313" key="3">
    <source>
        <dbReference type="Proteomes" id="UP000038011"/>
    </source>
</evidence>
<feature type="domain" description="Glyoxalase-like" evidence="1">
    <location>
        <begin position="6"/>
        <end position="183"/>
    </location>
</feature>
<sequence length="294" mass="32078">MTAKFFDHAVLPVESLEASRERYQALGFTVAPDARHPFGTENACVFFNDATYLEPLAIGQREDCEATALAGNMFTAVDQAYRFRNGENGFSALGFVSKDAAADRQIFKSKGILAGENLTFSRLFKTPEGAEEEGSFELVFTRDLRAPDITLFACQNIKAPKIDKTALKNHANGVTGIKEVILSEFVPSDFQYYLQPVIGNRDTPSHSFGMEISASNVNFNVLTPEGLKVMFGASRQSAERGLRCEGIVLAVDDRAKLEKALADGGVKPRDMGRYLVVDPAPGQGAFLAFNVSEI</sequence>
<dbReference type="PATRIC" id="fig|1514904.3.peg.544"/>
<dbReference type="InterPro" id="IPR025870">
    <property type="entry name" value="Glyoxalase-like_dom"/>
</dbReference>
<dbReference type="OrthoDB" id="9812467at2"/>
<reference evidence="2 3" key="1">
    <citation type="submission" date="2015-01" db="EMBL/GenBank/DDBJ databases">
        <title>Ahrensia donghaiensis sp. nov., a novel dimethylsulphoniopropionate-cleavage bacterium isolated from seawater and emended descriptions of the genus Ahrensia and Ahrensia kielensis.</title>
        <authorList>
            <person name="Liu J."/>
        </authorList>
    </citation>
    <scope>NUCLEOTIDE SEQUENCE [LARGE SCALE GENOMIC DNA]</scope>
    <source>
        <strain evidence="2 3">LZD062</strain>
    </source>
</reference>
<keyword evidence="2" id="KW-0456">Lyase</keyword>
<dbReference type="STRING" id="1514904.SU32_08625"/>
<comment type="caution">
    <text evidence="2">The sequence shown here is derived from an EMBL/GenBank/DDBJ whole genome shotgun (WGS) entry which is preliminary data.</text>
</comment>
<dbReference type="Proteomes" id="UP000038011">
    <property type="component" value="Unassembled WGS sequence"/>
</dbReference>
<dbReference type="InterPro" id="IPR029068">
    <property type="entry name" value="Glyas_Bleomycin-R_OHBP_Dase"/>
</dbReference>
<organism evidence="2 3">
    <name type="scientific">Ahrensia marina</name>
    <dbReference type="NCBI Taxonomy" id="1514904"/>
    <lineage>
        <taxon>Bacteria</taxon>
        <taxon>Pseudomonadati</taxon>
        <taxon>Pseudomonadota</taxon>
        <taxon>Alphaproteobacteria</taxon>
        <taxon>Hyphomicrobiales</taxon>
        <taxon>Ahrensiaceae</taxon>
        <taxon>Ahrensia</taxon>
    </lineage>
</organism>
<dbReference type="SUPFAM" id="SSF54593">
    <property type="entry name" value="Glyoxalase/Bleomycin resistance protein/Dihydroxybiphenyl dioxygenase"/>
    <property type="match status" value="1"/>
</dbReference>
<dbReference type="Pfam" id="PF13468">
    <property type="entry name" value="Glyoxalase_3"/>
    <property type="match status" value="1"/>
</dbReference>
<name>A0A0N1J6G1_9HYPH</name>
<gene>
    <name evidence="2" type="ORF">SU32_08625</name>
</gene>
<accession>A0A0N1J6G1</accession>